<dbReference type="Gene3D" id="3.30.200.20">
    <property type="entry name" value="Phosphorylase Kinase, domain 1"/>
    <property type="match status" value="1"/>
</dbReference>
<evidence type="ECO:0000256" key="9">
    <source>
        <dbReference type="PIRSR" id="PIRSR637770-1"/>
    </source>
</evidence>
<dbReference type="VEuPathDB" id="AmoebaDB:NAEGRDRAFT_2502"/>
<evidence type="ECO:0000256" key="8">
    <source>
        <dbReference type="ARBA" id="ARBA00022840"/>
    </source>
</evidence>
<dbReference type="GO" id="GO:0005524">
    <property type="term" value="F:ATP binding"/>
    <property type="evidence" value="ECO:0007669"/>
    <property type="project" value="UniProtKB-UniRule"/>
</dbReference>
<feature type="binding site" evidence="10">
    <location>
        <begin position="8"/>
        <end position="16"/>
    </location>
    <ligand>
        <name>ATP</name>
        <dbReference type="ChEBI" id="CHEBI:30616"/>
    </ligand>
</feature>
<keyword evidence="7" id="KW-0418">Kinase</keyword>
<dbReference type="SUPFAM" id="SSF56112">
    <property type="entry name" value="Protein kinase-like (PK-like)"/>
    <property type="match status" value="1"/>
</dbReference>
<keyword evidence="4" id="KW-0597">Phosphoprotein</keyword>
<keyword evidence="3 12" id="KW-0723">Serine/threonine-protein kinase</keyword>
<dbReference type="Proteomes" id="UP000006671">
    <property type="component" value="Unassembled WGS sequence"/>
</dbReference>
<proteinExistence type="inferred from homology"/>
<dbReference type="eggNOG" id="KOG0659">
    <property type="taxonomic scope" value="Eukaryota"/>
</dbReference>
<evidence type="ECO:0000256" key="4">
    <source>
        <dbReference type="ARBA" id="ARBA00022553"/>
    </source>
</evidence>
<dbReference type="SMART" id="SM00220">
    <property type="entry name" value="S_TKc"/>
    <property type="match status" value="1"/>
</dbReference>
<dbReference type="CDD" id="cd07841">
    <property type="entry name" value="STKc_CDK7"/>
    <property type="match status" value="1"/>
</dbReference>
<dbReference type="InParanoid" id="D2VI09"/>
<dbReference type="InterPro" id="IPR017441">
    <property type="entry name" value="Protein_kinase_ATP_BS"/>
</dbReference>
<feature type="binding site" evidence="11">
    <location>
        <position position="32"/>
    </location>
    <ligand>
        <name>ATP</name>
        <dbReference type="ChEBI" id="CHEBI:30616"/>
    </ligand>
</feature>
<dbReference type="Pfam" id="PF00069">
    <property type="entry name" value="Pkinase"/>
    <property type="match status" value="1"/>
</dbReference>
<dbReference type="InterPro" id="IPR008271">
    <property type="entry name" value="Ser/Thr_kinase_AS"/>
</dbReference>
<evidence type="ECO:0000256" key="5">
    <source>
        <dbReference type="ARBA" id="ARBA00022679"/>
    </source>
</evidence>
<dbReference type="RefSeq" id="XP_002676252.1">
    <property type="nucleotide sequence ID" value="XM_002676206.1"/>
</dbReference>
<dbReference type="PANTHER" id="PTHR24056">
    <property type="entry name" value="CELL DIVISION PROTEIN KINASE"/>
    <property type="match status" value="1"/>
</dbReference>
<dbReference type="InterPro" id="IPR037770">
    <property type="entry name" value="CDK7"/>
</dbReference>
<evidence type="ECO:0000256" key="3">
    <source>
        <dbReference type="ARBA" id="ARBA00022527"/>
    </source>
</evidence>
<evidence type="ECO:0000256" key="7">
    <source>
        <dbReference type="ARBA" id="ARBA00022777"/>
    </source>
</evidence>
<evidence type="ECO:0000256" key="11">
    <source>
        <dbReference type="PROSITE-ProRule" id="PRU10141"/>
    </source>
</evidence>
<dbReference type="GO" id="GO:0045944">
    <property type="term" value="P:positive regulation of transcription by RNA polymerase II"/>
    <property type="evidence" value="ECO:0007669"/>
    <property type="project" value="TreeGrafter"/>
</dbReference>
<dbReference type="AlphaFoldDB" id="D2VI09"/>
<dbReference type="Gene3D" id="1.10.510.10">
    <property type="entry name" value="Transferase(Phosphotransferase) domain 1"/>
    <property type="match status" value="1"/>
</dbReference>
<evidence type="ECO:0000313" key="15">
    <source>
        <dbReference type="Proteomes" id="UP000006671"/>
    </source>
</evidence>
<reference evidence="14 15" key="1">
    <citation type="journal article" date="2010" name="Cell">
        <title>The genome of Naegleria gruberi illuminates early eukaryotic versatility.</title>
        <authorList>
            <person name="Fritz-Laylin L.K."/>
            <person name="Prochnik S.E."/>
            <person name="Ginger M.L."/>
            <person name="Dacks J.B."/>
            <person name="Carpenter M.L."/>
            <person name="Field M.C."/>
            <person name="Kuo A."/>
            <person name="Paredez A."/>
            <person name="Chapman J."/>
            <person name="Pham J."/>
            <person name="Shu S."/>
            <person name="Neupane R."/>
            <person name="Cipriano M."/>
            <person name="Mancuso J."/>
            <person name="Tu H."/>
            <person name="Salamov A."/>
            <person name="Lindquist E."/>
            <person name="Shapiro H."/>
            <person name="Lucas S."/>
            <person name="Grigoriev I.V."/>
            <person name="Cande W.Z."/>
            <person name="Fulton C."/>
            <person name="Rokhsar D.S."/>
            <person name="Dawson S.C."/>
        </authorList>
    </citation>
    <scope>NUCLEOTIDE SEQUENCE [LARGE SCALE GENOMIC DNA]</scope>
    <source>
        <strain evidence="14 15">NEG-M</strain>
    </source>
</reference>
<dbReference type="STRING" id="5762.D2VI09"/>
<dbReference type="InterPro" id="IPR000719">
    <property type="entry name" value="Prot_kinase_dom"/>
</dbReference>
<dbReference type="GO" id="GO:0004693">
    <property type="term" value="F:cyclin-dependent protein serine/threonine kinase activity"/>
    <property type="evidence" value="ECO:0007669"/>
    <property type="project" value="TreeGrafter"/>
</dbReference>
<accession>D2VI09</accession>
<gene>
    <name evidence="14" type="ORF">NAEGRDRAFT_2502</name>
</gene>
<evidence type="ECO:0000256" key="6">
    <source>
        <dbReference type="ARBA" id="ARBA00022741"/>
    </source>
</evidence>
<protein>
    <recommendedName>
        <fullName evidence="2">[RNA-polymerase]-subunit kinase</fullName>
        <ecNumber evidence="2">2.7.11.23</ecNumber>
    </recommendedName>
</protein>
<dbReference type="PROSITE" id="PS00108">
    <property type="entry name" value="PROTEIN_KINASE_ST"/>
    <property type="match status" value="1"/>
</dbReference>
<evidence type="ECO:0000256" key="10">
    <source>
        <dbReference type="PIRSR" id="PIRSR637770-2"/>
    </source>
</evidence>
<keyword evidence="5" id="KW-0808">Transferase</keyword>
<feature type="non-terminal residue" evidence="14">
    <location>
        <position position="1"/>
    </location>
</feature>
<feature type="domain" description="Protein kinase" evidence="13">
    <location>
        <begin position="2"/>
        <end position="296"/>
    </location>
</feature>
<keyword evidence="8 10" id="KW-0067">ATP-binding</keyword>
<dbReference type="GeneID" id="8853388"/>
<dbReference type="FunCoup" id="D2VI09">
    <property type="interactions" value="676"/>
</dbReference>
<dbReference type="GO" id="GO:0070985">
    <property type="term" value="C:transcription factor TFIIK complex"/>
    <property type="evidence" value="ECO:0007669"/>
    <property type="project" value="InterPro"/>
</dbReference>
<feature type="binding site" evidence="10">
    <location>
        <position position="31"/>
    </location>
    <ligand>
        <name>ATP</name>
        <dbReference type="ChEBI" id="CHEBI:30616"/>
    </ligand>
</feature>
<dbReference type="OrthoDB" id="1732493at2759"/>
<dbReference type="PROSITE" id="PS50011">
    <property type="entry name" value="PROTEIN_KINASE_DOM"/>
    <property type="match status" value="1"/>
</dbReference>
<dbReference type="GO" id="GO:0005737">
    <property type="term" value="C:cytoplasm"/>
    <property type="evidence" value="ECO:0007669"/>
    <property type="project" value="TreeGrafter"/>
</dbReference>
<dbReference type="InterPro" id="IPR050108">
    <property type="entry name" value="CDK"/>
</dbReference>
<dbReference type="GO" id="GO:0008353">
    <property type="term" value="F:RNA polymerase II CTD heptapeptide repeat kinase activity"/>
    <property type="evidence" value="ECO:0007669"/>
    <property type="project" value="UniProtKB-EC"/>
</dbReference>
<comment type="similarity">
    <text evidence="1">Belongs to the protein kinase superfamily. CMGC Ser/Thr protein kinase family. CDC2/CDKX subfamily.</text>
</comment>
<dbReference type="PROSITE" id="PS00107">
    <property type="entry name" value="PROTEIN_KINASE_ATP"/>
    <property type="match status" value="1"/>
</dbReference>
<keyword evidence="15" id="KW-1185">Reference proteome</keyword>
<evidence type="ECO:0000313" key="14">
    <source>
        <dbReference type="EMBL" id="EFC43508.1"/>
    </source>
</evidence>
<dbReference type="InterPro" id="IPR011009">
    <property type="entry name" value="Kinase-like_dom_sf"/>
</dbReference>
<organism evidence="15">
    <name type="scientific">Naegleria gruberi</name>
    <name type="common">Amoeba</name>
    <dbReference type="NCBI Taxonomy" id="5762"/>
    <lineage>
        <taxon>Eukaryota</taxon>
        <taxon>Discoba</taxon>
        <taxon>Heterolobosea</taxon>
        <taxon>Tetramitia</taxon>
        <taxon>Eutetramitia</taxon>
        <taxon>Vahlkampfiidae</taxon>
        <taxon>Naegleria</taxon>
    </lineage>
</organism>
<feature type="active site" description="Proton acceptor" evidence="9">
    <location>
        <position position="133"/>
    </location>
</feature>
<keyword evidence="6 10" id="KW-0547">Nucleotide-binding</keyword>
<feature type="non-terminal residue" evidence="14">
    <location>
        <position position="331"/>
    </location>
</feature>
<dbReference type="KEGG" id="ngr:NAEGRDRAFT_2502"/>
<dbReference type="EMBL" id="GG738873">
    <property type="protein sequence ID" value="EFC43508.1"/>
    <property type="molecule type" value="Genomic_DNA"/>
</dbReference>
<dbReference type="EC" id="2.7.11.23" evidence="2"/>
<evidence type="ECO:0000256" key="12">
    <source>
        <dbReference type="RuleBase" id="RU000304"/>
    </source>
</evidence>
<dbReference type="PANTHER" id="PTHR24056:SF0">
    <property type="entry name" value="CYCLIN-DEPENDENT KINASE 7"/>
    <property type="match status" value="1"/>
</dbReference>
<evidence type="ECO:0000256" key="2">
    <source>
        <dbReference type="ARBA" id="ARBA00012409"/>
    </source>
</evidence>
<name>D2VI09_NAEGR</name>
<evidence type="ECO:0000256" key="1">
    <source>
        <dbReference type="ARBA" id="ARBA00006485"/>
    </source>
</evidence>
<dbReference type="OMA" id="CLESEYF"/>
<dbReference type="FunFam" id="1.10.510.10:FF:000097">
    <property type="entry name" value="Putative cyclin-dependent kinase 7"/>
    <property type="match status" value="1"/>
</dbReference>
<sequence>RYERICFIGEGTFGIVYKCKDLETNQTVAIKKIKLGSLSSDSARGIEEGVSFSAIREVKSLQEIKHQNILNLLDVFVNKKNINLVFEYCGFGDLEQVIKEKTIVLHETDIKQYMKMILEAVDYCHKNWVLHRDLKPSNLFLWKNEETNEVELKLADFGLAKIYGSPDKRYSPQCVTRWYRAPELLFGAELYGPSVDMWSIGCIFAELMLRAPLFPGDSDIDQLGKIFACLGTPSEEEWPGMKLLPNYIEFEPFQKTEFHALFTAASRDAIDLISKMLVFDPKKRITAEQALNHPYFTRGVQPTPKLNLPVPKRKHAMDSYQRLAINHDEQE</sequence>
<evidence type="ECO:0000259" key="13">
    <source>
        <dbReference type="PROSITE" id="PS50011"/>
    </source>
</evidence>